<feature type="domain" description="3-dehydroquinate synthase C-terminal" evidence="12">
    <location>
        <begin position="186"/>
        <end position="328"/>
    </location>
</feature>
<dbReference type="Gene3D" id="1.20.1090.10">
    <property type="entry name" value="Dehydroquinate synthase-like - alpha domain"/>
    <property type="match status" value="1"/>
</dbReference>
<feature type="domain" description="3-dehydroquinate synthase N-terminal" evidence="11">
    <location>
        <begin position="72"/>
        <end position="183"/>
    </location>
</feature>
<feature type="binding site" evidence="9">
    <location>
        <position position="189"/>
    </location>
    <ligand>
        <name>Zn(2+)</name>
        <dbReference type="ChEBI" id="CHEBI:29105"/>
    </ligand>
</feature>
<name>A0A150JK67_9EURY</name>
<evidence type="ECO:0000256" key="8">
    <source>
        <dbReference type="ARBA" id="ARBA00023285"/>
    </source>
</evidence>
<gene>
    <name evidence="9" type="primary">aroB</name>
    <name evidence="13" type="ORF">AN188_00983</name>
    <name evidence="14" type="ORF">APG09_01015</name>
</gene>
<organism evidence="14">
    <name type="scientific">Candidatus Methanofastidiosum methylothiophilum</name>
    <dbReference type="NCBI Taxonomy" id="1705564"/>
    <lineage>
        <taxon>Archaea</taxon>
        <taxon>Methanobacteriati</taxon>
        <taxon>Methanobacteriota</taxon>
        <taxon>Stenosarchaea group</taxon>
        <taxon>Candidatus Methanofastidiosia</taxon>
        <taxon>Candidatus Methanofastidiosales</taxon>
        <taxon>Candidatus Methanofastidiosaceae</taxon>
        <taxon>Candidatus Methanofastidiosum</taxon>
    </lineage>
</organism>
<dbReference type="GO" id="GO:0009423">
    <property type="term" value="P:chorismate biosynthetic process"/>
    <property type="evidence" value="ECO:0007669"/>
    <property type="project" value="UniProtKB-UniRule"/>
</dbReference>
<dbReference type="InterPro" id="IPR030960">
    <property type="entry name" value="DHQS/DOIS_N"/>
</dbReference>
<dbReference type="PANTHER" id="PTHR43622:SF1">
    <property type="entry name" value="3-DEHYDROQUINATE SYNTHASE"/>
    <property type="match status" value="1"/>
</dbReference>
<dbReference type="Proteomes" id="UP000092420">
    <property type="component" value="Unassembled WGS sequence"/>
</dbReference>
<evidence type="ECO:0000313" key="13">
    <source>
        <dbReference type="EMBL" id="KYC54592.1"/>
    </source>
</evidence>
<dbReference type="Gene3D" id="3.40.50.1970">
    <property type="match status" value="1"/>
</dbReference>
<evidence type="ECO:0000259" key="11">
    <source>
        <dbReference type="Pfam" id="PF01761"/>
    </source>
</evidence>
<keyword evidence="8 9" id="KW-0170">Cobalt</keyword>
<dbReference type="Pfam" id="PF24621">
    <property type="entry name" value="DHQS_C"/>
    <property type="match status" value="1"/>
</dbReference>
<comment type="caution">
    <text evidence="9">Lacks conserved residue(s) required for the propagation of feature annotation.</text>
</comment>
<comment type="cofactor">
    <cofactor evidence="2">
        <name>Zn(2+)</name>
        <dbReference type="ChEBI" id="CHEBI:29105"/>
    </cofactor>
</comment>
<dbReference type="EMBL" id="LNJB01000011">
    <property type="protein sequence ID" value="KYC54592.1"/>
    <property type="molecule type" value="Genomic_DNA"/>
</dbReference>
<dbReference type="PATRIC" id="fig|1706435.3.peg.1008"/>
<keyword evidence="9" id="KW-0057">Aromatic amino acid biosynthesis</keyword>
<evidence type="ECO:0000256" key="2">
    <source>
        <dbReference type="ARBA" id="ARBA00001947"/>
    </source>
</evidence>
<dbReference type="GO" id="GO:0008652">
    <property type="term" value="P:amino acid biosynthetic process"/>
    <property type="evidence" value="ECO:0007669"/>
    <property type="project" value="UniProtKB-KW"/>
</dbReference>
<keyword evidence="9" id="KW-0028">Amino-acid biosynthesis</keyword>
<keyword evidence="6 9" id="KW-0520">NAD</keyword>
<dbReference type="PANTHER" id="PTHR43622">
    <property type="entry name" value="3-DEHYDROQUINATE SYNTHASE"/>
    <property type="match status" value="1"/>
</dbReference>
<dbReference type="CDD" id="cd08195">
    <property type="entry name" value="DHQS"/>
    <property type="match status" value="1"/>
</dbReference>
<feature type="binding site" evidence="9">
    <location>
        <position position="147"/>
    </location>
    <ligand>
        <name>NAD(+)</name>
        <dbReference type="ChEBI" id="CHEBI:57540"/>
    </ligand>
</feature>
<comment type="similarity">
    <text evidence="9">Belongs to the sugar phosphate cyclases superfamily. Dehydroquinate synthase family.</text>
</comment>
<evidence type="ECO:0000256" key="1">
    <source>
        <dbReference type="ARBA" id="ARBA00001911"/>
    </source>
</evidence>
<dbReference type="GO" id="GO:0046872">
    <property type="term" value="F:metal ion binding"/>
    <property type="evidence" value="ECO:0007669"/>
    <property type="project" value="UniProtKB-KW"/>
</dbReference>
<feature type="binding site" evidence="9">
    <location>
        <position position="252"/>
    </location>
    <ligand>
        <name>Zn(2+)</name>
        <dbReference type="ChEBI" id="CHEBI:29105"/>
    </ligand>
</feature>
<evidence type="ECO:0000256" key="9">
    <source>
        <dbReference type="HAMAP-Rule" id="MF_00110"/>
    </source>
</evidence>
<comment type="pathway">
    <text evidence="9">Metabolic intermediate biosynthesis; chorismate biosynthesis; chorismate from D-erythrose 4-phosphate and phosphoenolpyruvate: step 2/7.</text>
</comment>
<dbReference type="GO" id="GO:0009073">
    <property type="term" value="P:aromatic amino acid family biosynthetic process"/>
    <property type="evidence" value="ECO:0007669"/>
    <property type="project" value="UniProtKB-KW"/>
</dbReference>
<proteinExistence type="inferred from homology"/>
<comment type="cofactor">
    <cofactor evidence="9">
        <name>Co(2+)</name>
        <dbReference type="ChEBI" id="CHEBI:48828"/>
    </cofactor>
    <cofactor evidence="9">
        <name>Zn(2+)</name>
        <dbReference type="ChEBI" id="CHEBI:29105"/>
    </cofactor>
    <text evidence="9">Binds 1 divalent metal cation per subunit. Can use either Co(2+) or Zn(2+).</text>
</comment>
<comment type="subcellular location">
    <subcellularLocation>
        <location evidence="9">Cytoplasm</location>
    </subcellularLocation>
</comment>
<dbReference type="InterPro" id="IPR050071">
    <property type="entry name" value="Dehydroquinate_synthase"/>
</dbReference>
<dbReference type="SUPFAM" id="SSF56796">
    <property type="entry name" value="Dehydroquinate synthase-like"/>
    <property type="match status" value="1"/>
</dbReference>
<reference evidence="14 15" key="1">
    <citation type="journal article" date="2016" name="ISME J.">
        <title>Chasing the elusive Euryarchaeota class WSA2: genomes reveal a uniquely fastidious methyl-reducing methanogen.</title>
        <authorList>
            <person name="Nobu M.K."/>
            <person name="Narihiro T."/>
            <person name="Kuroda K."/>
            <person name="Mei R."/>
            <person name="Liu W.T."/>
        </authorList>
    </citation>
    <scope>NUCLEOTIDE SEQUENCE [LARGE SCALE GENOMIC DNA]</scope>
    <source>
        <strain evidence="13">ADurb1013_Bin02101</strain>
        <strain evidence="14">ADurb1213_Bin02801</strain>
    </source>
</reference>
<dbReference type="AlphaFoldDB" id="A0A150JK67"/>
<comment type="catalytic activity">
    <reaction evidence="9">
        <text>7-phospho-2-dehydro-3-deoxy-D-arabino-heptonate = 3-dehydroquinate + phosphate</text>
        <dbReference type="Rhea" id="RHEA:21968"/>
        <dbReference type="ChEBI" id="CHEBI:32364"/>
        <dbReference type="ChEBI" id="CHEBI:43474"/>
        <dbReference type="ChEBI" id="CHEBI:58394"/>
        <dbReference type="EC" id="4.2.3.4"/>
    </reaction>
</comment>
<dbReference type="FunFam" id="3.40.50.1970:FF:000007">
    <property type="entry name" value="Pentafunctional AROM polypeptide"/>
    <property type="match status" value="1"/>
</dbReference>
<comment type="function">
    <text evidence="9">Catalyzes the conversion of 3-deoxy-D-arabino-heptulosonate 7-phosphate (DAHP) to dehydroquinate (DHQ).</text>
</comment>
<accession>A0A150JK67</accession>
<protein>
    <recommendedName>
        <fullName evidence="9 10">3-dehydroquinate synthase</fullName>
        <shortName evidence="9">DHQS</shortName>
        <ecNumber evidence="9 10">4.2.3.4</ecNumber>
    </recommendedName>
</protein>
<accession>A0A150JBH0</accession>
<keyword evidence="5 9" id="KW-0862">Zinc</keyword>
<evidence type="ECO:0000256" key="4">
    <source>
        <dbReference type="ARBA" id="ARBA00022741"/>
    </source>
</evidence>
<keyword evidence="3 9" id="KW-0479">Metal-binding</keyword>
<dbReference type="InterPro" id="IPR056179">
    <property type="entry name" value="DHQS_C"/>
</dbReference>
<dbReference type="InterPro" id="IPR016037">
    <property type="entry name" value="DHQ_synth_AroB"/>
</dbReference>
<evidence type="ECO:0000313" key="14">
    <source>
        <dbReference type="EMBL" id="KYC57488.1"/>
    </source>
</evidence>
<feature type="binding site" evidence="9">
    <location>
        <begin position="134"/>
        <end position="135"/>
    </location>
    <ligand>
        <name>NAD(+)</name>
        <dbReference type="ChEBI" id="CHEBI:57540"/>
    </ligand>
</feature>
<dbReference type="UniPathway" id="UPA00053">
    <property type="reaction ID" value="UER00085"/>
</dbReference>
<dbReference type="HAMAP" id="MF_00110">
    <property type="entry name" value="DHQ_synthase"/>
    <property type="match status" value="1"/>
</dbReference>
<sequence>MNIKETKTISVKTEKRPYDIVIGRDIFRNALESILEENKECNVAIITDSNIEKIYRDNIYQALNKKTNVFVISFKAGEESKNRKTKEELEDRLFEFGFGRDSLIIALGGGVTGDLAGFIAATYMRGIPFIQIPTTLLSQVDSSIGGKVGIDHPYGKNLLGAFYPPSKVYIDMEFLNTLPKEEILNGFAEIIKAAIIKDNEFFGYLESNIDRIINLENGYIDHAIISALKVKANVVETDEKESGQRKILNFGHTIGHAIEILSNFDISHGRAVGIGMAVETLISHRLGILTSDEKEQIIAFLKKSKLLEKYPKLSSDEIIKKTISDKKSRKGIVEYALIKGIGTSVYGVRVDEKIVRESLKEMGFL</sequence>
<dbReference type="NCBIfam" id="TIGR01357">
    <property type="entry name" value="aroB"/>
    <property type="match status" value="1"/>
</dbReference>
<evidence type="ECO:0000259" key="12">
    <source>
        <dbReference type="Pfam" id="PF24621"/>
    </source>
</evidence>
<feature type="binding site" evidence="9">
    <location>
        <position position="268"/>
    </location>
    <ligand>
        <name>Zn(2+)</name>
        <dbReference type="ChEBI" id="CHEBI:29105"/>
    </ligand>
</feature>
<evidence type="ECO:0000313" key="15">
    <source>
        <dbReference type="Proteomes" id="UP000092420"/>
    </source>
</evidence>
<dbReference type="GO" id="GO:0003856">
    <property type="term" value="F:3-dehydroquinate synthase activity"/>
    <property type="evidence" value="ECO:0007669"/>
    <property type="project" value="UniProtKB-UniRule"/>
</dbReference>
<dbReference type="PATRIC" id="fig|1706433.3.peg.983"/>
<feature type="binding site" evidence="9">
    <location>
        <begin position="174"/>
        <end position="177"/>
    </location>
    <ligand>
        <name>NAD(+)</name>
        <dbReference type="ChEBI" id="CHEBI:57540"/>
    </ligand>
</feature>
<dbReference type="PIRSF" id="PIRSF001455">
    <property type="entry name" value="DHQ_synth"/>
    <property type="match status" value="1"/>
</dbReference>
<evidence type="ECO:0000256" key="3">
    <source>
        <dbReference type="ARBA" id="ARBA00022723"/>
    </source>
</evidence>
<keyword evidence="7 9" id="KW-0456">Lyase</keyword>
<feature type="binding site" evidence="9">
    <location>
        <begin position="110"/>
        <end position="114"/>
    </location>
    <ligand>
        <name>NAD(+)</name>
        <dbReference type="ChEBI" id="CHEBI:57540"/>
    </ligand>
</feature>
<accession>A0A150JJG0</accession>
<dbReference type="GO" id="GO:0005737">
    <property type="term" value="C:cytoplasm"/>
    <property type="evidence" value="ECO:0007669"/>
    <property type="project" value="UniProtKB-SubCell"/>
</dbReference>
<comment type="cofactor">
    <cofactor evidence="1 9">
        <name>NAD(+)</name>
        <dbReference type="ChEBI" id="CHEBI:57540"/>
    </cofactor>
</comment>
<evidence type="ECO:0000256" key="6">
    <source>
        <dbReference type="ARBA" id="ARBA00023027"/>
    </source>
</evidence>
<evidence type="ECO:0000256" key="7">
    <source>
        <dbReference type="ARBA" id="ARBA00023239"/>
    </source>
</evidence>
<evidence type="ECO:0000256" key="5">
    <source>
        <dbReference type="ARBA" id="ARBA00022833"/>
    </source>
</evidence>
<dbReference type="EMBL" id="LNJE01000011">
    <property type="protein sequence ID" value="KYC57488.1"/>
    <property type="molecule type" value="Genomic_DNA"/>
</dbReference>
<dbReference type="EC" id="4.2.3.4" evidence="9 10"/>
<dbReference type="InterPro" id="IPR030963">
    <property type="entry name" value="DHQ_synth_fam"/>
</dbReference>
<dbReference type="Pfam" id="PF01761">
    <property type="entry name" value="DHQ_synthase"/>
    <property type="match status" value="1"/>
</dbReference>
<comment type="caution">
    <text evidence="14">The sequence shown here is derived from an EMBL/GenBank/DDBJ whole genome shotgun (WGS) entry which is preliminary data.</text>
</comment>
<evidence type="ECO:0000256" key="10">
    <source>
        <dbReference type="NCBIfam" id="TIGR01357"/>
    </source>
</evidence>
<feature type="binding site" evidence="9">
    <location>
        <position position="156"/>
    </location>
    <ligand>
        <name>NAD(+)</name>
        <dbReference type="ChEBI" id="CHEBI:57540"/>
    </ligand>
</feature>
<keyword evidence="9" id="KW-0963">Cytoplasm</keyword>
<dbReference type="GO" id="GO:0000166">
    <property type="term" value="F:nucleotide binding"/>
    <property type="evidence" value="ECO:0007669"/>
    <property type="project" value="UniProtKB-KW"/>
</dbReference>
<keyword evidence="4 9" id="KW-0547">Nucleotide-binding</keyword>